<feature type="transmembrane region" description="Helical" evidence="1">
    <location>
        <begin position="200"/>
        <end position="223"/>
    </location>
</feature>
<dbReference type="HOGENOM" id="CLU_1209149_0_0_0"/>
<keyword evidence="3" id="KW-1185">Reference proteome</keyword>
<organism evidence="2 3">
    <name type="scientific">Sneathia vaginalis</name>
    <dbReference type="NCBI Taxonomy" id="187101"/>
    <lineage>
        <taxon>Bacteria</taxon>
        <taxon>Fusobacteriati</taxon>
        <taxon>Fusobacteriota</taxon>
        <taxon>Fusobacteriia</taxon>
        <taxon>Fusobacteriales</taxon>
        <taxon>Leptotrichiaceae</taxon>
        <taxon>Sneathia</taxon>
    </lineage>
</organism>
<feature type="transmembrane region" description="Helical" evidence="1">
    <location>
        <begin position="12"/>
        <end position="30"/>
    </location>
</feature>
<keyword evidence="1" id="KW-0472">Membrane</keyword>
<feature type="transmembrane region" description="Helical" evidence="1">
    <location>
        <begin position="163"/>
        <end position="188"/>
    </location>
</feature>
<dbReference type="KEGG" id="sns:VC03_00750"/>
<dbReference type="OrthoDB" id="10020663at2"/>
<keyword evidence="1" id="KW-0812">Transmembrane</keyword>
<dbReference type="STRING" id="187101.VC03_00750"/>
<accession>A0A0E3UTH8</accession>
<evidence type="ECO:0000313" key="2">
    <source>
        <dbReference type="EMBL" id="AKC95119.1"/>
    </source>
</evidence>
<dbReference type="RefSeq" id="WP_046328225.1">
    <property type="nucleotide sequence ID" value="NZ_CP011280.1"/>
</dbReference>
<keyword evidence="1" id="KW-1133">Transmembrane helix</keyword>
<protein>
    <submittedName>
        <fullName evidence="2">Uncharacterized protein</fullName>
    </submittedName>
</protein>
<dbReference type="Pfam" id="PF13346">
    <property type="entry name" value="ABC2_membrane_5"/>
    <property type="match status" value="1"/>
</dbReference>
<sequence length="229" mass="26515">MIKYFKYILKKDYKTLFSSALLLIFLILFTCFLNKEHNNKPIFASLIIFSMGYVFFIAYRCIALLTKDLYSNEKYFTFTLPISKVGIAFGKYLYALLYIIVMQISILIIIFLTSYNRMMASHVDIKNHIIIPSLTFITFFILLYSVYYVLLVTGKILLKNEKIAKAFAVALSIIIISIIINIVTNLLFDRPYNLEVYRLAYIILTLVYTITSIILTGISGILLEKYLDA</sequence>
<name>A0A0E3UTH8_9FUSO</name>
<dbReference type="EMBL" id="CP011280">
    <property type="protein sequence ID" value="AKC95119.1"/>
    <property type="molecule type" value="Genomic_DNA"/>
</dbReference>
<feature type="transmembrane region" description="Helical" evidence="1">
    <location>
        <begin position="92"/>
        <end position="114"/>
    </location>
</feature>
<feature type="transmembrane region" description="Helical" evidence="1">
    <location>
        <begin position="129"/>
        <end position="151"/>
    </location>
</feature>
<dbReference type="Proteomes" id="UP000033103">
    <property type="component" value="Chromosome"/>
</dbReference>
<dbReference type="PATRIC" id="fig|1069640.6.peg.142"/>
<proteinExistence type="predicted"/>
<evidence type="ECO:0000256" key="1">
    <source>
        <dbReference type="SAM" id="Phobius"/>
    </source>
</evidence>
<gene>
    <name evidence="2" type="ORF">VC03_00750</name>
</gene>
<dbReference type="AlphaFoldDB" id="A0A0E3UTH8"/>
<dbReference type="InterPro" id="IPR025699">
    <property type="entry name" value="ABC2_memb-like"/>
</dbReference>
<evidence type="ECO:0000313" key="3">
    <source>
        <dbReference type="Proteomes" id="UP000033103"/>
    </source>
</evidence>
<feature type="transmembrane region" description="Helical" evidence="1">
    <location>
        <begin position="42"/>
        <end position="65"/>
    </location>
</feature>
<reference evidence="2 3" key="1">
    <citation type="journal article" date="2012" name="BMC Genomics">
        <title>Genomic sequence analysis and characterization of Sneathia amnii sp. nov.</title>
        <authorList>
            <consortium name="Vaginal Microbiome Consortium (additional members)"/>
            <person name="Harwich M.D.Jr."/>
            <person name="Serrano M.G."/>
            <person name="Fettweis J.M."/>
            <person name="Alves J.M."/>
            <person name="Reimers M.A."/>
            <person name="Buck G.A."/>
            <person name="Jefferson K.K."/>
        </authorList>
    </citation>
    <scope>NUCLEOTIDE SEQUENCE [LARGE SCALE GENOMIC DNA]</scope>
    <source>
        <strain evidence="2 3">SN35</strain>
    </source>
</reference>